<gene>
    <name evidence="3" type="ORF">GTZ93_22265</name>
</gene>
<dbReference type="Pfam" id="PF05658">
    <property type="entry name" value="YadA_head"/>
    <property type="match status" value="2"/>
</dbReference>
<feature type="domain" description="Peptidase S74" evidence="2">
    <location>
        <begin position="344"/>
        <end position="441"/>
    </location>
</feature>
<proteinExistence type="predicted"/>
<name>A0A7X4YBP9_9BACT</name>
<dbReference type="CDD" id="cd12820">
    <property type="entry name" value="LbR_YadA-like"/>
    <property type="match status" value="1"/>
</dbReference>
<dbReference type="EMBL" id="JAAAPK010000005">
    <property type="protein sequence ID" value="NBC42530.1"/>
    <property type="molecule type" value="Genomic_DNA"/>
</dbReference>
<dbReference type="InterPro" id="IPR030392">
    <property type="entry name" value="S74_ICA"/>
</dbReference>
<comment type="caution">
    <text evidence="3">The sequence shown here is derived from an EMBL/GenBank/DDBJ whole genome shotgun (WGS) entry which is preliminary data.</text>
</comment>
<dbReference type="SUPFAM" id="SSF101967">
    <property type="entry name" value="Adhesin YadA, collagen-binding domain"/>
    <property type="match status" value="1"/>
</dbReference>
<reference evidence="3 4" key="1">
    <citation type="submission" date="2020-01" db="EMBL/GenBank/DDBJ databases">
        <title>The draft genome sequence of Corallococcus exiguus DSM 14696.</title>
        <authorList>
            <person name="Zhang X."/>
            <person name="Zhu H."/>
        </authorList>
    </citation>
    <scope>NUCLEOTIDE SEQUENCE [LARGE SCALE GENOMIC DNA]</scope>
    <source>
        <strain evidence="3 4">DSM 14696</strain>
    </source>
</reference>
<evidence type="ECO:0000256" key="1">
    <source>
        <dbReference type="SAM" id="Coils"/>
    </source>
</evidence>
<evidence type="ECO:0000259" key="2">
    <source>
        <dbReference type="PROSITE" id="PS51688"/>
    </source>
</evidence>
<dbReference type="RefSeq" id="WP_139916781.1">
    <property type="nucleotide sequence ID" value="NZ_CBCSLE010000039.1"/>
</dbReference>
<dbReference type="InterPro" id="IPR008640">
    <property type="entry name" value="Adhesin_Head_dom"/>
</dbReference>
<sequence length="462" mass="46737">MSSVRGAGVALGCVVGLVTSACSSDPAPGQQREIGTGLTLEGDAVRVVYGDGPGTAVEGNDPRLAAAGQGIRNGTAPQDASFAVAGTGQVRGRLTANADVVLDASASAKTPVPLLSVSNTVSGTGEPTWERQGVFAVDSAGGLLAQGAQGFGALPMSGKGDRMMWYPNKAAFRAGHAEATEWDEANIGLVSFASGSNTTASAYGSFAFGDQCAATGTVAVCMGSANTASGTASFSAGASNVASGFASVAVGYTNQATGQGSVALGYRTSANADYSTALGQRASSGGFTGSFIWADQSTSSNVATNTANNQFMLRASGGVRLRTNSTLTTGCDLPAGSGVFSCTSDRTTKEDFRRVDAEAVLAKVAAMPVESWRYSAEAGGVRHLGPVAQDFRAAFGLGTDDRSIGLLDIDGVNMVAIQALARRTEELHAKSAEVDTLKAQMAELQRSLSRLEAAVHAKGAKP</sequence>
<evidence type="ECO:0000313" key="4">
    <source>
        <dbReference type="Proteomes" id="UP000537825"/>
    </source>
</evidence>
<keyword evidence="4" id="KW-1185">Reference proteome</keyword>
<dbReference type="GO" id="GO:0019867">
    <property type="term" value="C:outer membrane"/>
    <property type="evidence" value="ECO:0007669"/>
    <property type="project" value="InterPro"/>
</dbReference>
<dbReference type="Pfam" id="PF13884">
    <property type="entry name" value="Peptidase_S74"/>
    <property type="match status" value="1"/>
</dbReference>
<keyword evidence="1" id="KW-0175">Coiled coil</keyword>
<protein>
    <submittedName>
        <fullName evidence="3">Peptidase S74</fullName>
    </submittedName>
</protein>
<evidence type="ECO:0000313" key="3">
    <source>
        <dbReference type="EMBL" id="NBC42530.1"/>
    </source>
</evidence>
<accession>A0A7X4YBP9</accession>
<organism evidence="3 4">
    <name type="scientific">Corallococcus exiguus</name>
    <dbReference type="NCBI Taxonomy" id="83462"/>
    <lineage>
        <taxon>Bacteria</taxon>
        <taxon>Pseudomonadati</taxon>
        <taxon>Myxococcota</taxon>
        <taxon>Myxococcia</taxon>
        <taxon>Myxococcales</taxon>
        <taxon>Cystobacterineae</taxon>
        <taxon>Myxococcaceae</taxon>
        <taxon>Corallococcus</taxon>
    </lineage>
</organism>
<dbReference type="PROSITE" id="PS51257">
    <property type="entry name" value="PROKAR_LIPOPROTEIN"/>
    <property type="match status" value="1"/>
</dbReference>
<feature type="coiled-coil region" evidence="1">
    <location>
        <begin position="427"/>
        <end position="454"/>
    </location>
</feature>
<dbReference type="Proteomes" id="UP000537825">
    <property type="component" value="Unassembled WGS sequence"/>
</dbReference>
<dbReference type="PROSITE" id="PS51688">
    <property type="entry name" value="ICA"/>
    <property type="match status" value="1"/>
</dbReference>
<dbReference type="InterPro" id="IPR011049">
    <property type="entry name" value="Serralysin-like_metalloprot_C"/>
</dbReference>
<dbReference type="AlphaFoldDB" id="A0A7X4YBP9"/>
<dbReference type="Gene3D" id="2.150.10.10">
    <property type="entry name" value="Serralysin-like metalloprotease, C-terminal"/>
    <property type="match status" value="1"/>
</dbReference>